<evidence type="ECO:0000313" key="14">
    <source>
        <dbReference type="Proteomes" id="UP000694941"/>
    </source>
</evidence>
<dbReference type="InterPro" id="IPR006201">
    <property type="entry name" value="Neur_channel"/>
</dbReference>
<dbReference type="GeneID" id="106463903"/>
<dbReference type="PRINTS" id="PR00253">
    <property type="entry name" value="GABAARECEPTR"/>
</dbReference>
<keyword evidence="14" id="KW-1185">Reference proteome</keyword>
<dbReference type="RefSeq" id="XP_013779440.1">
    <property type="nucleotide sequence ID" value="XM_013923986.2"/>
</dbReference>
<evidence type="ECO:0000256" key="7">
    <source>
        <dbReference type="ARBA" id="ARBA00022989"/>
    </source>
</evidence>
<feature type="transmembrane region" description="Helical" evidence="11">
    <location>
        <begin position="723"/>
        <end position="744"/>
    </location>
</feature>
<evidence type="ECO:0000256" key="11">
    <source>
        <dbReference type="RuleBase" id="RU000687"/>
    </source>
</evidence>
<dbReference type="InterPro" id="IPR036719">
    <property type="entry name" value="Neuro-gated_channel_TM_sf"/>
</dbReference>
<organism evidence="14 15">
    <name type="scientific">Limulus polyphemus</name>
    <name type="common">Atlantic horseshoe crab</name>
    <dbReference type="NCBI Taxonomy" id="6850"/>
    <lineage>
        <taxon>Eukaryota</taxon>
        <taxon>Metazoa</taxon>
        <taxon>Ecdysozoa</taxon>
        <taxon>Arthropoda</taxon>
        <taxon>Chelicerata</taxon>
        <taxon>Merostomata</taxon>
        <taxon>Xiphosura</taxon>
        <taxon>Limulidae</taxon>
        <taxon>Limulus</taxon>
    </lineage>
</organism>
<evidence type="ECO:0000259" key="12">
    <source>
        <dbReference type="Pfam" id="PF02931"/>
    </source>
</evidence>
<feature type="domain" description="Neurotransmitter-gated ion-channel ligand-binding" evidence="12">
    <location>
        <begin position="484"/>
        <end position="689"/>
    </location>
</feature>
<keyword evidence="5 11" id="KW-0812">Transmembrane</keyword>
<reference evidence="15" key="1">
    <citation type="submission" date="2025-08" db="UniProtKB">
        <authorList>
            <consortium name="RefSeq"/>
        </authorList>
    </citation>
    <scope>IDENTIFICATION</scope>
    <source>
        <tissue evidence="15">Muscle</tissue>
    </source>
</reference>
<feature type="transmembrane region" description="Helical" evidence="11">
    <location>
        <begin position="403"/>
        <end position="425"/>
    </location>
</feature>
<evidence type="ECO:0000256" key="1">
    <source>
        <dbReference type="ARBA" id="ARBA00004141"/>
    </source>
</evidence>
<dbReference type="Pfam" id="PF02931">
    <property type="entry name" value="Neur_chan_LBD"/>
    <property type="match status" value="2"/>
</dbReference>
<gene>
    <name evidence="15" type="primary">LOC106463903</name>
</gene>
<accession>A0ABM1BCV8</accession>
<comment type="subcellular location">
    <subcellularLocation>
        <location evidence="2">Cell membrane</location>
    </subcellularLocation>
    <subcellularLocation>
        <location evidence="1">Membrane</location>
        <topology evidence="1">Multi-pass membrane protein</topology>
    </subcellularLocation>
</comment>
<evidence type="ECO:0000256" key="10">
    <source>
        <dbReference type="ARBA" id="ARBA00023303"/>
    </source>
</evidence>
<evidence type="ECO:0000256" key="4">
    <source>
        <dbReference type="ARBA" id="ARBA00022475"/>
    </source>
</evidence>
<keyword evidence="8 11" id="KW-0406">Ion transport</keyword>
<dbReference type="InterPro" id="IPR006029">
    <property type="entry name" value="Neurotrans-gated_channel_TM"/>
</dbReference>
<dbReference type="InterPro" id="IPR006028">
    <property type="entry name" value="GABAA/Glycine_rcpt"/>
</dbReference>
<dbReference type="Proteomes" id="UP000694941">
    <property type="component" value="Unplaced"/>
</dbReference>
<dbReference type="PROSITE" id="PS00236">
    <property type="entry name" value="NEUROTR_ION_CHANNEL"/>
    <property type="match status" value="2"/>
</dbReference>
<evidence type="ECO:0000256" key="2">
    <source>
        <dbReference type="ARBA" id="ARBA00004236"/>
    </source>
</evidence>
<dbReference type="Gene3D" id="2.70.170.10">
    <property type="entry name" value="Neurotransmitter-gated ion-channel ligand-binding domain"/>
    <property type="match status" value="2"/>
</dbReference>
<evidence type="ECO:0000256" key="9">
    <source>
        <dbReference type="ARBA" id="ARBA00023136"/>
    </source>
</evidence>
<dbReference type="Pfam" id="PF02932">
    <property type="entry name" value="Neur_chan_memb"/>
    <property type="match status" value="2"/>
</dbReference>
<feature type="transmembrane region" description="Helical" evidence="11">
    <location>
        <begin position="298"/>
        <end position="319"/>
    </location>
</feature>
<dbReference type="InterPro" id="IPR018000">
    <property type="entry name" value="Neurotransmitter_ion_chnl_CS"/>
</dbReference>
<evidence type="ECO:0000313" key="15">
    <source>
        <dbReference type="RefSeq" id="XP_013779440.1"/>
    </source>
</evidence>
<dbReference type="CDD" id="cd19049">
    <property type="entry name" value="LGIC_TM_anion"/>
    <property type="match status" value="2"/>
</dbReference>
<comment type="caution">
    <text evidence="11">Lacks conserved residue(s) required for the propagation of feature annotation.</text>
</comment>
<dbReference type="PANTHER" id="PTHR18945">
    <property type="entry name" value="NEUROTRANSMITTER GATED ION CHANNEL"/>
    <property type="match status" value="1"/>
</dbReference>
<proteinExistence type="inferred from homology"/>
<feature type="transmembrane region" description="Helical" evidence="11">
    <location>
        <begin position="832"/>
        <end position="851"/>
    </location>
</feature>
<dbReference type="InterPro" id="IPR038050">
    <property type="entry name" value="Neuro_actylchol_rec"/>
</dbReference>
<dbReference type="PRINTS" id="PR00252">
    <property type="entry name" value="NRIONCHANNEL"/>
</dbReference>
<feature type="domain" description="Neurotransmitter-gated ion-channel transmembrane" evidence="13">
    <location>
        <begin position="697"/>
        <end position="786"/>
    </location>
</feature>
<keyword evidence="4" id="KW-1003">Cell membrane</keyword>
<evidence type="ECO:0000259" key="13">
    <source>
        <dbReference type="Pfam" id="PF02932"/>
    </source>
</evidence>
<dbReference type="Gene3D" id="1.20.58.390">
    <property type="entry name" value="Neurotransmitter-gated ion-channel transmembrane domain"/>
    <property type="match status" value="2"/>
</dbReference>
<feature type="transmembrane region" description="Helical" evidence="11">
    <location>
        <begin position="697"/>
        <end position="716"/>
    </location>
</feature>
<name>A0ABM1BCV8_LIMPO</name>
<feature type="domain" description="Neurotransmitter-gated ion-channel ligand-binding" evidence="12">
    <location>
        <begin position="59"/>
        <end position="237"/>
    </location>
</feature>
<evidence type="ECO:0000256" key="8">
    <source>
        <dbReference type="ARBA" id="ARBA00023065"/>
    </source>
</evidence>
<keyword evidence="7 11" id="KW-1133">Transmembrane helix</keyword>
<feature type="transmembrane region" description="Helical" evidence="11">
    <location>
        <begin position="331"/>
        <end position="353"/>
    </location>
</feature>
<feature type="transmembrane region" description="Helical" evidence="11">
    <location>
        <begin position="756"/>
        <end position="777"/>
    </location>
</feature>
<keyword evidence="9 11" id="KW-0472">Membrane</keyword>
<sequence>MNRMIFKMNFLFYSVIIVIFISEGVLSTFSELSPAIKKIDFLPSSSEPASQYSTHRLAFLDEILEKYDKRAWPTYGKGMPTDVKVNIYINDIGSVNAANMDYSLDIYLRQLWKDQRLKLSTFGINQSVTLNGDDLINRIWKPDLFFRNVKEARFHRVTVPNMLIKISPDGSILFSMRLTLKLSCHMSFRHYPLDTQRCHVIVGPYAQTTDQVRVSWQEKNALLIEEMVELNEFDLVEHSCGQFLRVIDTGAFSFLNVSFILERQNGYHLIQTYLPTFLIVMISWVSFWLNVDAVPARVTLGVTTLLTLTTVAAGVRTQLPPVSYIKAIDIWIGSCSVMVFGALLEFTLVNYLSRSEKTTESLKKPVSIFKRQKTSLVNPKLSQEEETRENTSTMKEAIMVDRVCRILFPSAFFVFNLVYWFYYLYTPELFTDAVPKDCESSALTTRPCQAPCTRYGTDKNTQNKNLRSIHIDPHPEGTHRLSFIDKVLLGYDKRAWPTYGIGKSTIIKVNIYINSLGSVNAADMDYGLDIYLRQSWQDHRLHLAEYGLNKTVTLNAQDIINRIWKPDLFFRNVKEAYFHLVTVPNMLIKISPEGDILYSVRLTLRLACEMVFHHYPLDTQHCHVLVGPYALNEERVILKWTNRPIQLNPKLRVPEYDIMNTFQTGSSHEHYGGVGNFSFLKITFTLKRQNGYHLIQTYLPTFMIVMISWVSFWLNVDAAPARVTLGVTTLLTLSTVAAGVRTNLPPVSYVKAIDVWIGACSVMVFGVLLEFTLVNFLSRSKSRPEDIFKPIKVFQSRRPKIIQDSLNVQMRTTKEMAINLKKARHVDRVCRVLFPFVFLVFNIIYWLYYLLLEIKS</sequence>
<dbReference type="InterPro" id="IPR006202">
    <property type="entry name" value="Neur_chan_lig-bd"/>
</dbReference>
<evidence type="ECO:0000256" key="5">
    <source>
        <dbReference type="ARBA" id="ARBA00022692"/>
    </source>
</evidence>
<dbReference type="NCBIfam" id="TIGR00860">
    <property type="entry name" value="LIC"/>
    <property type="match status" value="2"/>
</dbReference>
<keyword evidence="6" id="KW-0732">Signal</keyword>
<dbReference type="SUPFAM" id="SSF90112">
    <property type="entry name" value="Neurotransmitter-gated ion-channel transmembrane pore"/>
    <property type="match status" value="2"/>
</dbReference>
<dbReference type="CDD" id="cd18990">
    <property type="entry name" value="LGIC_ECD_GABAAR"/>
    <property type="match status" value="2"/>
</dbReference>
<evidence type="ECO:0000256" key="3">
    <source>
        <dbReference type="ARBA" id="ARBA00022448"/>
    </source>
</evidence>
<dbReference type="InterPro" id="IPR036734">
    <property type="entry name" value="Neur_chan_lig-bd_sf"/>
</dbReference>
<evidence type="ECO:0000256" key="6">
    <source>
        <dbReference type="ARBA" id="ARBA00022729"/>
    </source>
</evidence>
<feature type="transmembrane region" description="Helical" evidence="11">
    <location>
        <begin position="273"/>
        <end position="291"/>
    </location>
</feature>
<keyword evidence="3 11" id="KW-0813">Transport</keyword>
<comment type="similarity">
    <text evidence="11">Belongs to the ligand-gated ion channel (TC 1.A.9) family.</text>
</comment>
<protein>
    <submittedName>
        <fullName evidence="15">Gamma-aminobutyric acid receptor subunit gamma-3-like</fullName>
    </submittedName>
</protein>
<dbReference type="SUPFAM" id="SSF63712">
    <property type="entry name" value="Nicotinic receptor ligand binding domain-like"/>
    <property type="match status" value="2"/>
</dbReference>
<feature type="domain" description="Neurotransmitter-gated ion-channel transmembrane" evidence="13">
    <location>
        <begin position="272"/>
        <end position="391"/>
    </location>
</feature>
<keyword evidence="10 11" id="KW-0407">Ion channel</keyword>